<dbReference type="EMBL" id="LIZT01000041">
    <property type="protein sequence ID" value="KPJ49816.1"/>
    <property type="molecule type" value="Genomic_DNA"/>
</dbReference>
<dbReference type="Pfam" id="PF00404">
    <property type="entry name" value="Dockerin_1"/>
    <property type="match status" value="1"/>
</dbReference>
<dbReference type="InterPro" id="IPR015919">
    <property type="entry name" value="Cadherin-like_sf"/>
</dbReference>
<dbReference type="SUPFAM" id="SSF49313">
    <property type="entry name" value="Cadherin-like"/>
    <property type="match status" value="1"/>
</dbReference>
<dbReference type="Proteomes" id="UP000051124">
    <property type="component" value="Unassembled WGS sequence"/>
</dbReference>
<dbReference type="Gene3D" id="1.10.1330.10">
    <property type="entry name" value="Dockerin domain"/>
    <property type="match status" value="1"/>
</dbReference>
<evidence type="ECO:0000256" key="1">
    <source>
        <dbReference type="SAM" id="SignalP"/>
    </source>
</evidence>
<feature type="chain" id="PRO_5006639509" description="Dockerin domain-containing protein" evidence="1">
    <location>
        <begin position="21"/>
        <end position="592"/>
    </location>
</feature>
<evidence type="ECO:0000313" key="3">
    <source>
        <dbReference type="EMBL" id="KPJ49816.1"/>
    </source>
</evidence>
<dbReference type="InterPro" id="IPR002105">
    <property type="entry name" value="Dockerin_1_rpt"/>
</dbReference>
<dbReference type="Gene3D" id="2.60.40.10">
    <property type="entry name" value="Immunoglobulins"/>
    <property type="match status" value="1"/>
</dbReference>
<evidence type="ECO:0000313" key="4">
    <source>
        <dbReference type="Proteomes" id="UP000051124"/>
    </source>
</evidence>
<organism evidence="3 4">
    <name type="scientific">candidate division TA06 bacterium DG_26</name>
    <dbReference type="NCBI Taxonomy" id="1703771"/>
    <lineage>
        <taxon>Bacteria</taxon>
        <taxon>Bacteria division TA06</taxon>
    </lineage>
</organism>
<sequence length="592" mass="63573">MDKRFVVAFSLVFISSFCYAFTDSLWVVAGGGFPGDPITVEVWLQYEGGGAGDSISSFDIPLTWDATICTLEALTIGSDFSAWINMSRIDNQGTQGPPPVAKASVSAFTFGPPIGPPQVPRGTHLAATLDFRILSTAVPPASACIDTLIEAFTPPVYLGFSDKNGIEVYMPSFSSDCILVLEHLTLFDGTPRTVGEGTTLSFVVRAIDVEPTHLITLEATYLPSGATFPPASGYDSVRSTFTWTPGYCDAGLDSAIFHAYCPTAEKYATSLITVENTNRAPTMHGGPNRSIEPGNTLSFTVKGRDADYYECADDVLTLGALDLPGTATFVQNSDTTGLFEWTPQEADTGVYTVIFTVTDLAAASDSDDVRVNVAYTLDSLIAVVRSYACPGLPEFGVPIVSVNFRPLERYTFIFEYDPEFFECVRVDTAGTASGGAELFRADWYSDLVPPETVKVTCWMDEGNPIPAGKNTLAYAVFAVDSSVVPPDTGIVHFTEGSDWTIFVDARVPIEAICCGDVNGNGKIGVSDAIYLTSYLYRIGPPPVADGDVNLDGKISVADANYLITYIYRGGTPPCQPPFFDPALERGSVLKEE</sequence>
<reference evidence="3 4" key="1">
    <citation type="journal article" date="2015" name="Microbiome">
        <title>Genomic resolution of linkages in carbon, nitrogen, and sulfur cycling among widespread estuary sediment bacteria.</title>
        <authorList>
            <person name="Baker B.J."/>
            <person name="Lazar C.S."/>
            <person name="Teske A.P."/>
            <person name="Dick G.J."/>
        </authorList>
    </citation>
    <scope>NUCLEOTIDE SEQUENCE [LARGE SCALE GENOMIC DNA]</scope>
    <source>
        <strain evidence="3">DG_26</strain>
    </source>
</reference>
<dbReference type="PROSITE" id="PS51766">
    <property type="entry name" value="DOCKERIN"/>
    <property type="match status" value="1"/>
</dbReference>
<dbReference type="GO" id="GO:0016020">
    <property type="term" value="C:membrane"/>
    <property type="evidence" value="ECO:0007669"/>
    <property type="project" value="InterPro"/>
</dbReference>
<proteinExistence type="predicted"/>
<dbReference type="GO" id="GO:0004553">
    <property type="term" value="F:hydrolase activity, hydrolyzing O-glycosyl compounds"/>
    <property type="evidence" value="ECO:0007669"/>
    <property type="project" value="InterPro"/>
</dbReference>
<dbReference type="Pfam" id="PF05345">
    <property type="entry name" value="He_PIG"/>
    <property type="match status" value="1"/>
</dbReference>
<gene>
    <name evidence="3" type="ORF">AMJ40_04675</name>
</gene>
<dbReference type="InterPro" id="IPR016134">
    <property type="entry name" value="Dockerin_dom"/>
</dbReference>
<feature type="signal peptide" evidence="1">
    <location>
        <begin position="1"/>
        <end position="20"/>
    </location>
</feature>
<dbReference type="GO" id="GO:0000272">
    <property type="term" value="P:polysaccharide catabolic process"/>
    <property type="evidence" value="ECO:0007669"/>
    <property type="project" value="InterPro"/>
</dbReference>
<dbReference type="InterPro" id="IPR013783">
    <property type="entry name" value="Ig-like_fold"/>
</dbReference>
<feature type="domain" description="Dockerin" evidence="2">
    <location>
        <begin position="510"/>
        <end position="573"/>
    </location>
</feature>
<dbReference type="InterPro" id="IPR036439">
    <property type="entry name" value="Dockerin_dom_sf"/>
</dbReference>
<dbReference type="CDD" id="cd14256">
    <property type="entry name" value="Dockerin_I"/>
    <property type="match status" value="1"/>
</dbReference>
<dbReference type="AlphaFoldDB" id="A0A0S7WI50"/>
<evidence type="ECO:0000259" key="2">
    <source>
        <dbReference type="PROSITE" id="PS51766"/>
    </source>
</evidence>
<protein>
    <recommendedName>
        <fullName evidence="2">Dockerin domain-containing protein</fullName>
    </recommendedName>
</protein>
<keyword evidence="1" id="KW-0732">Signal</keyword>
<name>A0A0S7WI50_UNCT6</name>
<dbReference type="SUPFAM" id="SSF63446">
    <property type="entry name" value="Type I dockerin domain"/>
    <property type="match status" value="1"/>
</dbReference>
<accession>A0A0S7WI50</accession>
<comment type="caution">
    <text evidence="3">The sequence shown here is derived from an EMBL/GenBank/DDBJ whole genome shotgun (WGS) entry which is preliminary data.</text>
</comment>
<dbReference type="GO" id="GO:0005509">
    <property type="term" value="F:calcium ion binding"/>
    <property type="evidence" value="ECO:0007669"/>
    <property type="project" value="InterPro"/>
</dbReference>